<accession>A0A918V518</accession>
<reference evidence="9" key="1">
    <citation type="journal article" date="2014" name="Int. J. Syst. Evol. Microbiol.">
        <title>Complete genome sequence of Corynebacterium casei LMG S-19264T (=DSM 44701T), isolated from a smear-ripened cheese.</title>
        <authorList>
            <consortium name="US DOE Joint Genome Institute (JGI-PGF)"/>
            <person name="Walter F."/>
            <person name="Albersmeier A."/>
            <person name="Kalinowski J."/>
            <person name="Ruckert C."/>
        </authorList>
    </citation>
    <scope>NUCLEOTIDE SEQUENCE</scope>
    <source>
        <strain evidence="9">JCM 5016</strain>
    </source>
</reference>
<evidence type="ECO:0000256" key="1">
    <source>
        <dbReference type="ARBA" id="ARBA00004651"/>
    </source>
</evidence>
<organism evidence="9 10">
    <name type="scientific">Streptomyces echinoruber</name>
    <dbReference type="NCBI Taxonomy" id="68898"/>
    <lineage>
        <taxon>Bacteria</taxon>
        <taxon>Bacillati</taxon>
        <taxon>Actinomycetota</taxon>
        <taxon>Actinomycetes</taxon>
        <taxon>Kitasatosporales</taxon>
        <taxon>Streptomycetaceae</taxon>
        <taxon>Streptomyces</taxon>
    </lineage>
</organism>
<dbReference type="EMBL" id="BMWH01000001">
    <property type="protein sequence ID" value="GGZ70242.1"/>
    <property type="molecule type" value="Genomic_DNA"/>
</dbReference>
<proteinExistence type="predicted"/>
<evidence type="ECO:0000256" key="2">
    <source>
        <dbReference type="ARBA" id="ARBA00022475"/>
    </source>
</evidence>
<comment type="subcellular location">
    <subcellularLocation>
        <location evidence="1">Cell membrane</location>
        <topology evidence="1">Multi-pass membrane protein</topology>
    </subcellularLocation>
</comment>
<reference evidence="9" key="2">
    <citation type="submission" date="2020-09" db="EMBL/GenBank/DDBJ databases">
        <authorList>
            <person name="Sun Q."/>
            <person name="Ohkuma M."/>
        </authorList>
    </citation>
    <scope>NUCLEOTIDE SEQUENCE</scope>
    <source>
        <strain evidence="9">JCM 5016</strain>
    </source>
</reference>
<dbReference type="AlphaFoldDB" id="A0A918V518"/>
<evidence type="ECO:0000259" key="8">
    <source>
        <dbReference type="Pfam" id="PF06271"/>
    </source>
</evidence>
<evidence type="ECO:0000256" key="7">
    <source>
        <dbReference type="SAM" id="Phobius"/>
    </source>
</evidence>
<evidence type="ECO:0000256" key="5">
    <source>
        <dbReference type="ARBA" id="ARBA00023136"/>
    </source>
</evidence>
<feature type="region of interest" description="Disordered" evidence="6">
    <location>
        <begin position="1"/>
        <end position="40"/>
    </location>
</feature>
<feature type="domain" description="RDD" evidence="8">
    <location>
        <begin position="85"/>
        <end position="191"/>
    </location>
</feature>
<evidence type="ECO:0000313" key="9">
    <source>
        <dbReference type="EMBL" id="GGZ70242.1"/>
    </source>
</evidence>
<dbReference type="InterPro" id="IPR010432">
    <property type="entry name" value="RDD"/>
</dbReference>
<evidence type="ECO:0000256" key="4">
    <source>
        <dbReference type="ARBA" id="ARBA00022989"/>
    </source>
</evidence>
<keyword evidence="4 7" id="KW-1133">Transmembrane helix</keyword>
<feature type="transmembrane region" description="Helical" evidence="7">
    <location>
        <begin position="121"/>
        <end position="141"/>
    </location>
</feature>
<keyword evidence="2" id="KW-1003">Cell membrane</keyword>
<dbReference type="PANTHER" id="PTHR36115:SF6">
    <property type="entry name" value="PROLINE-RICH ANTIGEN HOMOLOG"/>
    <property type="match status" value="1"/>
</dbReference>
<feature type="transmembrane region" description="Helical" evidence="7">
    <location>
        <begin position="162"/>
        <end position="178"/>
    </location>
</feature>
<protein>
    <submittedName>
        <fullName evidence="9">RDD family protein</fullName>
    </submittedName>
</protein>
<sequence>MRDPFVSQKLTGPAPAAAAHTPGNPGYTPARPGSAPGQYRGRVDKRQAVGSWLSGPRAALEEAGADFGYRGRQLGLPEQGPGSIARPGRRLGALAVDWALCMLIAYGLITHGYDQATGNWALLVFLVLGILTVGTVGFTPGKRLFGLRVVAVASGRVEPLRALLRTVLLCLAIPALIWDRDGRGLHDRLAGTVEVRI</sequence>
<gene>
    <name evidence="9" type="ORF">GCM10010389_04560</name>
</gene>
<dbReference type="InterPro" id="IPR051791">
    <property type="entry name" value="Pra-immunoreactive"/>
</dbReference>
<name>A0A918V518_9ACTN</name>
<dbReference type="Pfam" id="PF06271">
    <property type="entry name" value="RDD"/>
    <property type="match status" value="1"/>
</dbReference>
<evidence type="ECO:0000256" key="3">
    <source>
        <dbReference type="ARBA" id="ARBA00022692"/>
    </source>
</evidence>
<keyword evidence="10" id="KW-1185">Reference proteome</keyword>
<dbReference type="GO" id="GO:0005886">
    <property type="term" value="C:plasma membrane"/>
    <property type="evidence" value="ECO:0007669"/>
    <property type="project" value="UniProtKB-SubCell"/>
</dbReference>
<feature type="transmembrane region" description="Helical" evidence="7">
    <location>
        <begin position="91"/>
        <end position="109"/>
    </location>
</feature>
<keyword evidence="5 7" id="KW-0472">Membrane</keyword>
<evidence type="ECO:0000256" key="6">
    <source>
        <dbReference type="SAM" id="MobiDB-lite"/>
    </source>
</evidence>
<keyword evidence="3 7" id="KW-0812">Transmembrane</keyword>
<dbReference type="Proteomes" id="UP000623010">
    <property type="component" value="Unassembled WGS sequence"/>
</dbReference>
<dbReference type="PANTHER" id="PTHR36115">
    <property type="entry name" value="PROLINE-RICH ANTIGEN HOMOLOG-RELATED"/>
    <property type="match status" value="1"/>
</dbReference>
<evidence type="ECO:0000313" key="10">
    <source>
        <dbReference type="Proteomes" id="UP000623010"/>
    </source>
</evidence>
<comment type="caution">
    <text evidence="9">The sequence shown here is derived from an EMBL/GenBank/DDBJ whole genome shotgun (WGS) entry which is preliminary data.</text>
</comment>